<protein>
    <submittedName>
        <fullName evidence="1">Uncharacterized protein</fullName>
    </submittedName>
</protein>
<name>A0ABX4XUZ0_9LIST</name>
<dbReference type="RefSeq" id="WP_036132866.1">
    <property type="nucleotide sequence ID" value="NZ_MPDH01000005.1"/>
</dbReference>
<proteinExistence type="predicted"/>
<accession>A0ABX4XUZ0</accession>
<evidence type="ECO:0000313" key="2">
    <source>
        <dbReference type="Proteomes" id="UP000236500"/>
    </source>
</evidence>
<comment type="caution">
    <text evidence="1">The sequence shown here is derived from an EMBL/GenBank/DDBJ whole genome shotgun (WGS) entry which is preliminary data.</text>
</comment>
<evidence type="ECO:0000313" key="1">
    <source>
        <dbReference type="EMBL" id="PNP93118.1"/>
    </source>
</evidence>
<dbReference type="Proteomes" id="UP000236500">
    <property type="component" value="Unassembled WGS sequence"/>
</dbReference>
<dbReference type="EMBL" id="MPDH01000005">
    <property type="protein sequence ID" value="PNP93118.1"/>
    <property type="molecule type" value="Genomic_DNA"/>
</dbReference>
<organism evidence="1 2">
    <name type="scientific">Listeria newyorkensis</name>
    <dbReference type="NCBI Taxonomy" id="1497681"/>
    <lineage>
        <taxon>Bacteria</taxon>
        <taxon>Bacillati</taxon>
        <taxon>Bacillota</taxon>
        <taxon>Bacilli</taxon>
        <taxon>Bacillales</taxon>
        <taxon>Listeriaceae</taxon>
        <taxon>Listeria</taxon>
    </lineage>
</organism>
<sequence length="315" mass="36147">MEYIYLETPIINRFAKLHGVTTGRKTREDVIEEIHKIGKEKELEFLNKQYQFSSKHISLWKFPDGFPDKLRTAQQFIDSLVERGIIGKDDIDTAWEPPLLNRPQICAINMVGENVFITVVEKNSRKVKEAYGLKSLESAKLTSLVIHFGTDQLIQHRCAFSYTKKYTSFIKDLMLLSSDIEPYTFPKTTKRTAKRICELVSAGVISRDIDTPSSIGSITLNSAEGTDLNSNEECKRVTDALNEAGLPTDNNNSETCMFISEDPTTGFSIKTKFHINYKRGFYKFDKEMPEFIFDYFWEALTLAEQEEQDDLLENV</sequence>
<gene>
    <name evidence="1" type="ORF">BMT55_06745</name>
</gene>
<keyword evidence="2" id="KW-1185">Reference proteome</keyword>
<reference evidence="1 2" key="1">
    <citation type="submission" date="2016-11" db="EMBL/GenBank/DDBJ databases">
        <title>Whole Genome Sequence of Listeria newyorkensis.</title>
        <authorList>
            <person name="Frink S."/>
            <person name="Morales C."/>
            <person name="Kiang D."/>
        </authorList>
    </citation>
    <scope>NUCLEOTIDE SEQUENCE [LARGE SCALE GENOMIC DNA]</scope>
    <source>
        <strain evidence="1 2">F1604011-044</strain>
    </source>
</reference>